<evidence type="ECO:0000313" key="1">
    <source>
        <dbReference type="EMBL" id="TEB31563.1"/>
    </source>
</evidence>
<keyword evidence="2" id="KW-1185">Reference proteome</keyword>
<proteinExistence type="predicted"/>
<dbReference type="EMBL" id="QPFP01000018">
    <property type="protein sequence ID" value="TEB31563.1"/>
    <property type="molecule type" value="Genomic_DNA"/>
</dbReference>
<reference evidence="1 2" key="1">
    <citation type="journal article" date="2019" name="Nat. Ecol. Evol.">
        <title>Megaphylogeny resolves global patterns of mushroom evolution.</title>
        <authorList>
            <person name="Varga T."/>
            <person name="Krizsan K."/>
            <person name="Foldi C."/>
            <person name="Dima B."/>
            <person name="Sanchez-Garcia M."/>
            <person name="Sanchez-Ramirez S."/>
            <person name="Szollosi G.J."/>
            <person name="Szarkandi J.G."/>
            <person name="Papp V."/>
            <person name="Albert L."/>
            <person name="Andreopoulos W."/>
            <person name="Angelini C."/>
            <person name="Antonin V."/>
            <person name="Barry K.W."/>
            <person name="Bougher N.L."/>
            <person name="Buchanan P."/>
            <person name="Buyck B."/>
            <person name="Bense V."/>
            <person name="Catcheside P."/>
            <person name="Chovatia M."/>
            <person name="Cooper J."/>
            <person name="Damon W."/>
            <person name="Desjardin D."/>
            <person name="Finy P."/>
            <person name="Geml J."/>
            <person name="Haridas S."/>
            <person name="Hughes K."/>
            <person name="Justo A."/>
            <person name="Karasinski D."/>
            <person name="Kautmanova I."/>
            <person name="Kiss B."/>
            <person name="Kocsube S."/>
            <person name="Kotiranta H."/>
            <person name="LaButti K.M."/>
            <person name="Lechner B.E."/>
            <person name="Liimatainen K."/>
            <person name="Lipzen A."/>
            <person name="Lukacs Z."/>
            <person name="Mihaltcheva S."/>
            <person name="Morgado L.N."/>
            <person name="Niskanen T."/>
            <person name="Noordeloos M.E."/>
            <person name="Ohm R.A."/>
            <person name="Ortiz-Santana B."/>
            <person name="Ovrebo C."/>
            <person name="Racz N."/>
            <person name="Riley R."/>
            <person name="Savchenko A."/>
            <person name="Shiryaev A."/>
            <person name="Soop K."/>
            <person name="Spirin V."/>
            <person name="Szebenyi C."/>
            <person name="Tomsovsky M."/>
            <person name="Tulloss R.E."/>
            <person name="Uehling J."/>
            <person name="Grigoriev I.V."/>
            <person name="Vagvolgyi C."/>
            <person name="Papp T."/>
            <person name="Martin F.M."/>
            <person name="Miettinen O."/>
            <person name="Hibbett D.S."/>
            <person name="Nagy L.G."/>
        </authorList>
    </citation>
    <scope>NUCLEOTIDE SEQUENCE [LARGE SCALE GENOMIC DNA]</scope>
    <source>
        <strain evidence="1 2">FP101781</strain>
    </source>
</reference>
<gene>
    <name evidence="1" type="ORF">FA13DRAFT_1709524</name>
</gene>
<protein>
    <submittedName>
        <fullName evidence="1">Uncharacterized protein</fullName>
    </submittedName>
</protein>
<organism evidence="1 2">
    <name type="scientific">Coprinellus micaceus</name>
    <name type="common">Glistening ink-cap mushroom</name>
    <name type="synonym">Coprinus micaceus</name>
    <dbReference type="NCBI Taxonomy" id="71717"/>
    <lineage>
        <taxon>Eukaryota</taxon>
        <taxon>Fungi</taxon>
        <taxon>Dikarya</taxon>
        <taxon>Basidiomycota</taxon>
        <taxon>Agaricomycotina</taxon>
        <taxon>Agaricomycetes</taxon>
        <taxon>Agaricomycetidae</taxon>
        <taxon>Agaricales</taxon>
        <taxon>Agaricineae</taxon>
        <taxon>Psathyrellaceae</taxon>
        <taxon>Coprinellus</taxon>
    </lineage>
</organism>
<name>A0A4Y7TBL7_COPMI</name>
<dbReference type="Proteomes" id="UP000298030">
    <property type="component" value="Unassembled WGS sequence"/>
</dbReference>
<evidence type="ECO:0000313" key="2">
    <source>
        <dbReference type="Proteomes" id="UP000298030"/>
    </source>
</evidence>
<accession>A0A4Y7TBL7</accession>
<sequence>MDNTHGRYGGHGEDVRLRTKRQLKWLTENLRTISHLEPRMPMPMSVDEGVTYGFHLRGSCCMTVGRATEAKGENPWLTIRFSAGSHLVGTDVREIHAANASLLVTDSGSMNVVSLVRKVFAALSEETGECAACLLPFVKTREHSPKRLLMNSPPFDRPCVDAPAMPQASAFTGASLVAPNVNFSFQPSEETETKDETVAQFEWEVACFSALLSNLRLGNNANEYATTSLSLSVNLIPLRTPSTPNLQWPVFVETKTTTDSQKTRNRGYHLSFPRIEPTPASNAPVHICGTFLHLKVLCPPSPWF</sequence>
<dbReference type="AlphaFoldDB" id="A0A4Y7TBL7"/>
<comment type="caution">
    <text evidence="1">The sequence shown here is derived from an EMBL/GenBank/DDBJ whole genome shotgun (WGS) entry which is preliminary data.</text>
</comment>